<dbReference type="RefSeq" id="WP_066190379.1">
    <property type="nucleotide sequence ID" value="NZ_JAFDQP010000012.1"/>
</dbReference>
<comment type="caution">
    <text evidence="3">The sequence shown here is derived from an EMBL/GenBank/DDBJ whole genome shotgun (WGS) entry which is preliminary data.</text>
</comment>
<feature type="domain" description="DUF4931" evidence="2">
    <location>
        <begin position="135"/>
        <end position="252"/>
    </location>
</feature>
<evidence type="ECO:0000259" key="2">
    <source>
        <dbReference type="Pfam" id="PF20956"/>
    </source>
</evidence>
<feature type="domain" description="DUF4931" evidence="1">
    <location>
        <begin position="8"/>
        <end position="131"/>
    </location>
</feature>
<reference evidence="3 4" key="1">
    <citation type="journal article" date="2010" name="Int. J. Syst. Evol. Microbiol.">
        <title>Bacillus horneckiae sp. nov., isolated from a spacecraft-assembly clean room.</title>
        <authorList>
            <person name="Vaishampayan P."/>
            <person name="Probst A."/>
            <person name="Krishnamurthi S."/>
            <person name="Ghosh S."/>
            <person name="Osman S."/>
            <person name="McDowall A."/>
            <person name="Ruckmani A."/>
            <person name="Mayilraj S."/>
            <person name="Venkateswaran K."/>
        </authorList>
    </citation>
    <scope>NUCLEOTIDE SEQUENCE [LARGE SCALE GENOMIC DNA]</scope>
    <source>
        <strain evidence="4">1PO1SC</strain>
    </source>
</reference>
<dbReference type="PIRSF" id="PIRSF031505">
    <property type="entry name" value="GalT_short"/>
    <property type="match status" value="1"/>
</dbReference>
<gene>
    <name evidence="3" type="ORF">CWS20_00765</name>
</gene>
<dbReference type="Gene3D" id="3.30.428.10">
    <property type="entry name" value="HIT-like"/>
    <property type="match status" value="1"/>
</dbReference>
<dbReference type="SUPFAM" id="SSF54197">
    <property type="entry name" value="HIT-like"/>
    <property type="match status" value="1"/>
</dbReference>
<dbReference type="InterPro" id="IPR046322">
    <property type="entry name" value="DUF4931"/>
</dbReference>
<dbReference type="Pfam" id="PF16285">
    <property type="entry name" value="DUF4931_N"/>
    <property type="match status" value="1"/>
</dbReference>
<organism evidence="3 4">
    <name type="scientific">Cytobacillus horneckiae</name>
    <dbReference type="NCBI Taxonomy" id="549687"/>
    <lineage>
        <taxon>Bacteria</taxon>
        <taxon>Bacillati</taxon>
        <taxon>Bacillota</taxon>
        <taxon>Bacilli</taxon>
        <taxon>Bacillales</taxon>
        <taxon>Bacillaceae</taxon>
        <taxon>Cytobacillus</taxon>
    </lineage>
</organism>
<dbReference type="AlphaFoldDB" id="A0A2N0ZN90"/>
<keyword evidence="4" id="KW-1185">Reference proteome</keyword>
<protein>
    <submittedName>
        <fullName evidence="3">DUF4931 domain-containing protein</fullName>
    </submittedName>
</protein>
<proteinExistence type="predicted"/>
<dbReference type="EMBL" id="PISD01000002">
    <property type="protein sequence ID" value="PKG30975.1"/>
    <property type="molecule type" value="Genomic_DNA"/>
</dbReference>
<evidence type="ECO:0000313" key="3">
    <source>
        <dbReference type="EMBL" id="PKG30975.1"/>
    </source>
</evidence>
<sequence>MSNTHLFFNTGIGVKKPNSIRNKEQICPFCQRDQLTDIIAVEDSIILLKNKFPVLENAHQTVLIETDECDGELSTYSEEHLIKLITFGLNHWQEMEKTGDFESVIFFKNHGPFSGGSIAHPHMQIVGLKDINYQEKVEDRDFAGLVIDEKDGAVFSISTLPRVGFYELNVKLGSMNAITAFAKYIQLAARYILNDFPFSCNSYNLFFYRHKGEVYTKIVPRYVTTPIFIGYFIPQVPNNIAWMRDDISQRYFSTGSNEIFND</sequence>
<accession>A0A2N0ZN90</accession>
<name>A0A2N0ZN90_9BACI</name>
<dbReference type="Proteomes" id="UP000233343">
    <property type="component" value="Unassembled WGS sequence"/>
</dbReference>
<dbReference type="InterPro" id="IPR012361">
    <property type="entry name" value="GalT_short"/>
</dbReference>
<evidence type="ECO:0000313" key="4">
    <source>
        <dbReference type="Proteomes" id="UP000233343"/>
    </source>
</evidence>
<evidence type="ECO:0000259" key="1">
    <source>
        <dbReference type="Pfam" id="PF16285"/>
    </source>
</evidence>
<dbReference type="Pfam" id="PF20956">
    <property type="entry name" value="DUF4931_C"/>
    <property type="match status" value="1"/>
</dbReference>
<dbReference type="InterPro" id="IPR036265">
    <property type="entry name" value="HIT-like_sf"/>
</dbReference>
<dbReference type="InterPro" id="IPR049285">
    <property type="entry name" value="DUF4931_C"/>
</dbReference>